<feature type="region of interest" description="Disordered" evidence="1">
    <location>
        <begin position="574"/>
        <end position="606"/>
    </location>
</feature>
<dbReference type="RefSeq" id="XP_018188915.1">
    <property type="nucleotide sequence ID" value="XM_018328934.1"/>
</dbReference>
<protein>
    <submittedName>
        <fullName evidence="2">Uncharacterized protein</fullName>
    </submittedName>
</protein>
<dbReference type="EMBL" id="KV407457">
    <property type="protein sequence ID" value="KZF23360.1"/>
    <property type="molecule type" value="Genomic_DNA"/>
</dbReference>
<accession>A0A165HDW0</accession>
<sequence length="606" mass="64750">MAPREPSKYQPYPIYGTTFIAHILSPLYHGAGPQLAPGSTDHASPSSSATNTTPPGLFDRAVLTKHARRLRNVLKGDSLREVQVGLSSSAGNDDTLLKAGALLDCSWSVLGSEEEWASEQRRTRRRRDASKGNGQDAGNQEQGEANGEPNNGNPTGNQDTSAHPAPGQDTRQTDTSGDRTCIHGILVEVRYERATYKAILLGDERAPSPPPPPQEAQTSNNRIGVHSALPEGFTHLPLLLTRMPSALRRTFLEYLASAFDTRASPFTLSSNRLCERIEEFLSDSGFGASQDHEEDTGGDNESPSHEAASRSIKDLSLSLRFAPPVAPLLKTLDITISKTDIWNFIQMGRRQLARQQQDSSASQSVPPPNPQNTITTPETRSTRKRKRPSPDHTPPHPPHPSSSSLLPSPSSVLASSTQPRTKGPFISALSAHTATHLAMPLTHPSIAIHKIACSGFVLASDGRIKLSSPFPSSSSAFSKYPSSSTTSRPSRRAVSGSGPVEQPNSPHPSTPSSQTSSLAHTRRTPLSSSPARHRLHGSHDDHTNEPAEGMDTTAAARATRNLIHALIQYAANGLGDGESKGDGNGSGQGGILRATLASRGKDTTKV</sequence>
<proteinExistence type="predicted"/>
<dbReference type="InterPro" id="IPR025204">
    <property type="entry name" value="CENP-L"/>
</dbReference>
<evidence type="ECO:0000256" key="1">
    <source>
        <dbReference type="SAM" id="MobiDB-lite"/>
    </source>
</evidence>
<dbReference type="OMA" id="WERWMED"/>
<feature type="compositionally biased region" description="Low complexity" evidence="1">
    <location>
        <begin position="401"/>
        <end position="416"/>
    </location>
</feature>
<dbReference type="AlphaFoldDB" id="A0A165HDW0"/>
<feature type="compositionally biased region" description="Low complexity" evidence="1">
    <location>
        <begin position="468"/>
        <end position="495"/>
    </location>
</feature>
<dbReference type="Pfam" id="PF13092">
    <property type="entry name" value="CENP-L"/>
    <property type="match status" value="1"/>
</dbReference>
<name>A0A165HDW0_XYLHT</name>
<feature type="region of interest" description="Disordered" evidence="1">
    <location>
        <begin position="285"/>
        <end position="309"/>
    </location>
</feature>
<feature type="compositionally biased region" description="Low complexity" evidence="1">
    <location>
        <begin position="353"/>
        <end position="364"/>
    </location>
</feature>
<dbReference type="Proteomes" id="UP000076632">
    <property type="component" value="Unassembled WGS sequence"/>
</dbReference>
<gene>
    <name evidence="2" type="ORF">L228DRAFT_114595</name>
</gene>
<reference evidence="2 3" key="1">
    <citation type="journal article" date="2016" name="Fungal Biol.">
        <title>The genome of Xylona heveae provides a window into fungal endophytism.</title>
        <authorList>
            <person name="Gazis R."/>
            <person name="Kuo A."/>
            <person name="Riley R."/>
            <person name="LaButti K."/>
            <person name="Lipzen A."/>
            <person name="Lin J."/>
            <person name="Amirebrahimi M."/>
            <person name="Hesse C.N."/>
            <person name="Spatafora J.W."/>
            <person name="Henrissat B."/>
            <person name="Hainaut M."/>
            <person name="Grigoriev I.V."/>
            <person name="Hibbett D.S."/>
        </authorList>
    </citation>
    <scope>NUCLEOTIDE SEQUENCE [LARGE SCALE GENOMIC DNA]</scope>
    <source>
        <strain evidence="2 3">TC161</strain>
    </source>
</reference>
<feature type="compositionally biased region" description="Low complexity" evidence="1">
    <location>
        <begin position="137"/>
        <end position="158"/>
    </location>
</feature>
<feature type="compositionally biased region" description="Low complexity" evidence="1">
    <location>
        <begin position="43"/>
        <end position="55"/>
    </location>
</feature>
<organism evidence="2 3">
    <name type="scientific">Xylona heveae (strain CBS 132557 / TC161)</name>
    <dbReference type="NCBI Taxonomy" id="1328760"/>
    <lineage>
        <taxon>Eukaryota</taxon>
        <taxon>Fungi</taxon>
        <taxon>Dikarya</taxon>
        <taxon>Ascomycota</taxon>
        <taxon>Pezizomycotina</taxon>
        <taxon>Xylonomycetes</taxon>
        <taxon>Xylonales</taxon>
        <taxon>Xylonaceae</taxon>
        <taxon>Xylona</taxon>
    </lineage>
</organism>
<evidence type="ECO:0000313" key="2">
    <source>
        <dbReference type="EMBL" id="KZF23360.1"/>
    </source>
</evidence>
<dbReference type="InParanoid" id="A0A165HDW0"/>
<feature type="region of interest" description="Disordered" evidence="1">
    <location>
        <begin position="114"/>
        <end position="178"/>
    </location>
</feature>
<feature type="region of interest" description="Disordered" evidence="1">
    <location>
        <begin position="353"/>
        <end position="420"/>
    </location>
</feature>
<feature type="region of interest" description="Disordered" evidence="1">
    <location>
        <begin position="468"/>
        <end position="548"/>
    </location>
</feature>
<keyword evidence="3" id="KW-1185">Reference proteome</keyword>
<dbReference type="GeneID" id="28894071"/>
<dbReference type="OrthoDB" id="8864979at2759"/>
<feature type="region of interest" description="Disordered" evidence="1">
    <location>
        <begin position="34"/>
        <end position="58"/>
    </location>
</feature>
<evidence type="ECO:0000313" key="3">
    <source>
        <dbReference type="Proteomes" id="UP000076632"/>
    </source>
</evidence>